<proteinExistence type="predicted"/>
<reference evidence="3" key="3">
    <citation type="submission" date="2018-08" db="UniProtKB">
        <authorList>
            <consortium name="EnsemblPlants"/>
        </authorList>
    </citation>
    <scope>IDENTIFICATION</scope>
    <source>
        <strain evidence="3">cv. Bd21</strain>
    </source>
</reference>
<evidence type="ECO:0000313" key="2">
    <source>
        <dbReference type="EMBL" id="KQJ90943.1"/>
    </source>
</evidence>
<dbReference type="AlphaFoldDB" id="A0A0Q3ETV7"/>
<dbReference type="InParanoid" id="A0A0Q3ETV7"/>
<protein>
    <submittedName>
        <fullName evidence="2 3">Uncharacterized protein</fullName>
    </submittedName>
</protein>
<keyword evidence="4" id="KW-1185">Reference proteome</keyword>
<feature type="compositionally biased region" description="Basic residues" evidence="1">
    <location>
        <begin position="24"/>
        <end position="39"/>
    </location>
</feature>
<evidence type="ECO:0000256" key="1">
    <source>
        <dbReference type="SAM" id="MobiDB-lite"/>
    </source>
</evidence>
<sequence length="66" mass="7366">MAKRRSERSSEAKPRESPSSAGKQKSHLVARKVNLRRSCTKPATVETGDIMDVDSDGQRRVMAIMH</sequence>
<dbReference type="Proteomes" id="UP000008810">
    <property type="component" value="Chromosome 4"/>
</dbReference>
<evidence type="ECO:0000313" key="3">
    <source>
        <dbReference type="EnsemblPlants" id="KQJ90943"/>
    </source>
</evidence>
<evidence type="ECO:0000313" key="4">
    <source>
        <dbReference type="Proteomes" id="UP000008810"/>
    </source>
</evidence>
<name>A0A0Q3ETV7_BRADI</name>
<reference evidence="2 3" key="1">
    <citation type="journal article" date="2010" name="Nature">
        <title>Genome sequencing and analysis of the model grass Brachypodium distachyon.</title>
        <authorList>
            <consortium name="International Brachypodium Initiative"/>
        </authorList>
    </citation>
    <scope>NUCLEOTIDE SEQUENCE [LARGE SCALE GENOMIC DNA]</scope>
    <source>
        <strain evidence="2 3">Bd21</strain>
    </source>
</reference>
<feature type="compositionally biased region" description="Basic and acidic residues" evidence="1">
    <location>
        <begin position="7"/>
        <end position="16"/>
    </location>
</feature>
<feature type="region of interest" description="Disordered" evidence="1">
    <location>
        <begin position="1"/>
        <end position="40"/>
    </location>
</feature>
<accession>A0A0Q3ETV7</accession>
<gene>
    <name evidence="2" type="ORF">BRADI_4g34755v3</name>
</gene>
<dbReference type="EMBL" id="CM000883">
    <property type="protein sequence ID" value="KQJ90943.1"/>
    <property type="molecule type" value="Genomic_DNA"/>
</dbReference>
<dbReference type="EnsemblPlants" id="KQJ90943">
    <property type="protein sequence ID" value="KQJ90943"/>
    <property type="gene ID" value="BRADI_4g34755v3"/>
</dbReference>
<organism evidence="2">
    <name type="scientific">Brachypodium distachyon</name>
    <name type="common">Purple false brome</name>
    <name type="synonym">Trachynia distachya</name>
    <dbReference type="NCBI Taxonomy" id="15368"/>
    <lineage>
        <taxon>Eukaryota</taxon>
        <taxon>Viridiplantae</taxon>
        <taxon>Streptophyta</taxon>
        <taxon>Embryophyta</taxon>
        <taxon>Tracheophyta</taxon>
        <taxon>Spermatophyta</taxon>
        <taxon>Magnoliopsida</taxon>
        <taxon>Liliopsida</taxon>
        <taxon>Poales</taxon>
        <taxon>Poaceae</taxon>
        <taxon>BOP clade</taxon>
        <taxon>Pooideae</taxon>
        <taxon>Stipodae</taxon>
        <taxon>Brachypodieae</taxon>
        <taxon>Brachypodium</taxon>
    </lineage>
</organism>
<dbReference type="Gramene" id="KQJ90943">
    <property type="protein sequence ID" value="KQJ90943"/>
    <property type="gene ID" value="BRADI_4g34755v3"/>
</dbReference>
<reference evidence="2" key="2">
    <citation type="submission" date="2017-06" db="EMBL/GenBank/DDBJ databases">
        <title>WGS assembly of Brachypodium distachyon.</title>
        <authorList>
            <consortium name="The International Brachypodium Initiative"/>
            <person name="Lucas S."/>
            <person name="Harmon-Smith M."/>
            <person name="Lail K."/>
            <person name="Tice H."/>
            <person name="Grimwood J."/>
            <person name="Bruce D."/>
            <person name="Barry K."/>
            <person name="Shu S."/>
            <person name="Lindquist E."/>
            <person name="Wang M."/>
            <person name="Pitluck S."/>
            <person name="Vogel J.P."/>
            <person name="Garvin D.F."/>
            <person name="Mockler T.C."/>
            <person name="Schmutz J."/>
            <person name="Rokhsar D."/>
            <person name="Bevan M.W."/>
        </authorList>
    </citation>
    <scope>NUCLEOTIDE SEQUENCE</scope>
    <source>
        <strain evidence="2">Bd21</strain>
    </source>
</reference>